<feature type="region of interest" description="Disordered" evidence="1">
    <location>
        <begin position="53"/>
        <end position="72"/>
    </location>
</feature>
<proteinExistence type="predicted"/>
<accession>A0A0A9BCB0</accession>
<feature type="region of interest" description="Disordered" evidence="1">
    <location>
        <begin position="1"/>
        <end position="22"/>
    </location>
</feature>
<reference evidence="2" key="1">
    <citation type="submission" date="2014-09" db="EMBL/GenBank/DDBJ databases">
        <authorList>
            <person name="Magalhaes I.L.F."/>
            <person name="Oliveira U."/>
            <person name="Santos F.R."/>
            <person name="Vidigal T.H.D.A."/>
            <person name="Brescovit A.D."/>
            <person name="Santos A.J."/>
        </authorList>
    </citation>
    <scope>NUCLEOTIDE SEQUENCE</scope>
    <source>
        <tissue evidence="2">Shoot tissue taken approximately 20 cm above the soil surface</tissue>
    </source>
</reference>
<evidence type="ECO:0000313" key="2">
    <source>
        <dbReference type="EMBL" id="JAD58870.1"/>
    </source>
</evidence>
<organism evidence="2">
    <name type="scientific">Arundo donax</name>
    <name type="common">Giant reed</name>
    <name type="synonym">Donax arundinaceus</name>
    <dbReference type="NCBI Taxonomy" id="35708"/>
    <lineage>
        <taxon>Eukaryota</taxon>
        <taxon>Viridiplantae</taxon>
        <taxon>Streptophyta</taxon>
        <taxon>Embryophyta</taxon>
        <taxon>Tracheophyta</taxon>
        <taxon>Spermatophyta</taxon>
        <taxon>Magnoliopsida</taxon>
        <taxon>Liliopsida</taxon>
        <taxon>Poales</taxon>
        <taxon>Poaceae</taxon>
        <taxon>PACMAD clade</taxon>
        <taxon>Arundinoideae</taxon>
        <taxon>Arundineae</taxon>
        <taxon>Arundo</taxon>
    </lineage>
</organism>
<evidence type="ECO:0000256" key="1">
    <source>
        <dbReference type="SAM" id="MobiDB-lite"/>
    </source>
</evidence>
<dbReference type="AlphaFoldDB" id="A0A0A9BCB0"/>
<sequence length="72" mass="8002">MFQVTTSLQSIASNRDKASREQPHLVYMSRRALLTHTELSSRPTLTMQACTWQPKSTAPAPVQALSTLDTLT</sequence>
<name>A0A0A9BCB0_ARUDO</name>
<feature type="compositionally biased region" description="Polar residues" evidence="1">
    <location>
        <begin position="1"/>
        <end position="13"/>
    </location>
</feature>
<dbReference type="EMBL" id="GBRH01239025">
    <property type="protein sequence ID" value="JAD58870.1"/>
    <property type="molecule type" value="Transcribed_RNA"/>
</dbReference>
<protein>
    <submittedName>
        <fullName evidence="2">Uncharacterized protein</fullName>
    </submittedName>
</protein>
<reference evidence="2" key="2">
    <citation type="journal article" date="2015" name="Data Brief">
        <title>Shoot transcriptome of the giant reed, Arundo donax.</title>
        <authorList>
            <person name="Barrero R.A."/>
            <person name="Guerrero F.D."/>
            <person name="Moolhuijzen P."/>
            <person name="Goolsby J.A."/>
            <person name="Tidwell J."/>
            <person name="Bellgard S.E."/>
            <person name="Bellgard M.I."/>
        </authorList>
    </citation>
    <scope>NUCLEOTIDE SEQUENCE</scope>
    <source>
        <tissue evidence="2">Shoot tissue taken approximately 20 cm above the soil surface</tissue>
    </source>
</reference>